<dbReference type="EMBL" id="UOFJ01000148">
    <property type="protein sequence ID" value="VAW64779.1"/>
    <property type="molecule type" value="Genomic_DNA"/>
</dbReference>
<protein>
    <submittedName>
        <fullName evidence="1">Uncharacterized protein</fullName>
    </submittedName>
</protein>
<gene>
    <name evidence="1" type="ORF">MNBD_GAMMA10-3381</name>
</gene>
<accession>A0A3B0XSE1</accession>
<reference evidence="1" key="1">
    <citation type="submission" date="2018-06" db="EMBL/GenBank/DDBJ databases">
        <authorList>
            <person name="Zhirakovskaya E."/>
        </authorList>
    </citation>
    <scope>NUCLEOTIDE SEQUENCE</scope>
</reference>
<sequence>MQIDEPFYKVYFKAEGVVFIVVVNGIDVYTNDKGGPITLEIPINQFVRSGKNKLELQLHTRGDDNVLSLGDSAYIDLEYRLYTSLDDYVILNKLVYSARNEKQGEPFKSSSNKGQYSIKDHKLIADNSGDYEVSEFQLTVDKENYDNNYLYHIVTMPAPFPEWKFLTGDPIPDPQQFKTKEEMIDGLVGAPFNELKKIHTALSNKDINSIMPLFKERNDEMDKAFYYESGTYEKLLRESFEENYKKGRILKDLDINVAMPAVSPGKTIIQLGADPLIRFHNESKSVFIKYDIFFRKEGDKWIITR</sequence>
<name>A0A3B0XSE1_9ZZZZ</name>
<dbReference type="AlphaFoldDB" id="A0A3B0XSE1"/>
<evidence type="ECO:0000313" key="1">
    <source>
        <dbReference type="EMBL" id="VAW64779.1"/>
    </source>
</evidence>
<organism evidence="1">
    <name type="scientific">hydrothermal vent metagenome</name>
    <dbReference type="NCBI Taxonomy" id="652676"/>
    <lineage>
        <taxon>unclassified sequences</taxon>
        <taxon>metagenomes</taxon>
        <taxon>ecological metagenomes</taxon>
    </lineage>
</organism>
<proteinExistence type="predicted"/>